<dbReference type="SUPFAM" id="SSF53098">
    <property type="entry name" value="Ribonuclease H-like"/>
    <property type="match status" value="1"/>
</dbReference>
<dbReference type="OrthoDB" id="18193at2759"/>
<sequence length="171" mass="19971">MMGEGEKRDEGAEAKSRLVVVVLSTEWSMQKTVLQILKIPLDKRQQCSNWAISNLNKSQQDYAAFDVLSLIDIYLKLIKIHPTSNQSISLSLNSLQYEICEICDSLWAHRNKLNKHFEQNHLDLQLSNNNSYDKQSQEQCNLFSSKTVKKRMKYYYYENDNETDLQIATQK</sequence>
<name>A0A815R1U6_9BILA</name>
<organism evidence="3 6">
    <name type="scientific">Didymodactylos carnosus</name>
    <dbReference type="NCBI Taxonomy" id="1234261"/>
    <lineage>
        <taxon>Eukaryota</taxon>
        <taxon>Metazoa</taxon>
        <taxon>Spiralia</taxon>
        <taxon>Gnathifera</taxon>
        <taxon>Rotifera</taxon>
        <taxon>Eurotatoria</taxon>
        <taxon>Bdelloidea</taxon>
        <taxon>Philodinida</taxon>
        <taxon>Philodinidae</taxon>
        <taxon>Didymodactylos</taxon>
    </lineage>
</organism>
<comment type="caution">
    <text evidence="3">The sequence shown here is derived from an EMBL/GenBank/DDBJ whole genome shotgun (WGS) entry which is preliminary data.</text>
</comment>
<dbReference type="Pfam" id="PF01612">
    <property type="entry name" value="DNA_pol_A_exo1"/>
    <property type="match status" value="1"/>
</dbReference>
<proteinExistence type="predicted"/>
<dbReference type="AlphaFoldDB" id="A0A815R1U6"/>
<reference evidence="3" key="1">
    <citation type="submission" date="2021-02" db="EMBL/GenBank/DDBJ databases">
        <authorList>
            <person name="Nowell W R."/>
        </authorList>
    </citation>
    <scope>NUCLEOTIDE SEQUENCE</scope>
</reference>
<dbReference type="InterPro" id="IPR002562">
    <property type="entry name" value="3'-5'_exonuclease_dom"/>
</dbReference>
<dbReference type="Proteomes" id="UP000682733">
    <property type="component" value="Unassembled WGS sequence"/>
</dbReference>
<dbReference type="EMBL" id="CAJOBC010085963">
    <property type="protein sequence ID" value="CAF4338021.1"/>
    <property type="molecule type" value="Genomic_DNA"/>
</dbReference>
<evidence type="ECO:0000313" key="2">
    <source>
        <dbReference type="EMBL" id="CAF0907684.1"/>
    </source>
</evidence>
<dbReference type="Proteomes" id="UP000681722">
    <property type="component" value="Unassembled WGS sequence"/>
</dbReference>
<accession>A0A815R1U6</accession>
<evidence type="ECO:0000313" key="6">
    <source>
        <dbReference type="Proteomes" id="UP000663829"/>
    </source>
</evidence>
<dbReference type="InterPro" id="IPR012337">
    <property type="entry name" value="RNaseH-like_sf"/>
</dbReference>
<gene>
    <name evidence="3" type="ORF">GPM918_LOCUS35425</name>
    <name evidence="2" type="ORF">OVA965_LOCUS9958</name>
    <name evidence="5" type="ORF">SRO942_LOCUS36144</name>
    <name evidence="4" type="ORF">TMI583_LOCUS9954</name>
</gene>
<dbReference type="GO" id="GO:0006139">
    <property type="term" value="P:nucleobase-containing compound metabolic process"/>
    <property type="evidence" value="ECO:0007669"/>
    <property type="project" value="InterPro"/>
</dbReference>
<dbReference type="GO" id="GO:0003676">
    <property type="term" value="F:nucleic acid binding"/>
    <property type="evidence" value="ECO:0007669"/>
    <property type="project" value="InterPro"/>
</dbReference>
<dbReference type="EMBL" id="CAJNOQ010020493">
    <property type="protein sequence ID" value="CAF1469934.1"/>
    <property type="molecule type" value="Genomic_DNA"/>
</dbReference>
<dbReference type="GO" id="GO:0008408">
    <property type="term" value="F:3'-5' exonuclease activity"/>
    <property type="evidence" value="ECO:0007669"/>
    <property type="project" value="InterPro"/>
</dbReference>
<evidence type="ECO:0000259" key="1">
    <source>
        <dbReference type="Pfam" id="PF01612"/>
    </source>
</evidence>
<feature type="domain" description="3'-5' exonuclease" evidence="1">
    <location>
        <begin position="25"/>
        <end position="79"/>
    </location>
</feature>
<evidence type="ECO:0000313" key="5">
    <source>
        <dbReference type="EMBL" id="CAF4338021.1"/>
    </source>
</evidence>
<dbReference type="InterPro" id="IPR036397">
    <property type="entry name" value="RNaseH_sf"/>
</dbReference>
<evidence type="ECO:0000313" key="4">
    <source>
        <dbReference type="EMBL" id="CAF3687262.1"/>
    </source>
</evidence>
<dbReference type="Proteomes" id="UP000677228">
    <property type="component" value="Unassembled WGS sequence"/>
</dbReference>
<dbReference type="EMBL" id="CAJNOK010003601">
    <property type="protein sequence ID" value="CAF0907684.1"/>
    <property type="molecule type" value="Genomic_DNA"/>
</dbReference>
<dbReference type="Gene3D" id="3.30.420.10">
    <property type="entry name" value="Ribonuclease H-like superfamily/Ribonuclease H"/>
    <property type="match status" value="1"/>
</dbReference>
<keyword evidence="6" id="KW-1185">Reference proteome</keyword>
<dbReference type="Proteomes" id="UP000663829">
    <property type="component" value="Unassembled WGS sequence"/>
</dbReference>
<protein>
    <recommendedName>
        <fullName evidence="1">3'-5' exonuclease domain-containing protein</fullName>
    </recommendedName>
</protein>
<dbReference type="EMBL" id="CAJOBA010003602">
    <property type="protein sequence ID" value="CAF3687262.1"/>
    <property type="molecule type" value="Genomic_DNA"/>
</dbReference>
<evidence type="ECO:0000313" key="3">
    <source>
        <dbReference type="EMBL" id="CAF1469934.1"/>
    </source>
</evidence>